<dbReference type="AlphaFoldDB" id="A0AAU9W0R4"/>
<reference evidence="4 5" key="1">
    <citation type="submission" date="2022-05" db="EMBL/GenBank/DDBJ databases">
        <authorList>
            <consortium name="Genoscope - CEA"/>
            <person name="William W."/>
        </authorList>
    </citation>
    <scope>NUCLEOTIDE SEQUENCE [LARGE SCALE GENOMIC DNA]</scope>
</reference>
<dbReference type="GO" id="GO:0004222">
    <property type="term" value="F:metalloendopeptidase activity"/>
    <property type="evidence" value="ECO:0007669"/>
    <property type="project" value="InterPro"/>
</dbReference>
<dbReference type="Proteomes" id="UP001159428">
    <property type="component" value="Unassembled WGS sequence"/>
</dbReference>
<proteinExistence type="predicted"/>
<comment type="caution">
    <text evidence="4">The sequence shown here is derived from an EMBL/GenBank/DDBJ whole genome shotgun (WGS) entry which is preliminary data.</text>
</comment>
<evidence type="ECO:0000256" key="2">
    <source>
        <dbReference type="SAM" id="SignalP"/>
    </source>
</evidence>
<feature type="chain" id="PRO_5043796144" description="GON domain-containing protein" evidence="2">
    <location>
        <begin position="21"/>
        <end position="108"/>
    </location>
</feature>
<keyword evidence="1" id="KW-0479">Metal-binding</keyword>
<gene>
    <name evidence="4" type="ORF">PMEA_00030945</name>
</gene>
<organism evidence="4 5">
    <name type="scientific">Pocillopora meandrina</name>
    <dbReference type="NCBI Taxonomy" id="46732"/>
    <lineage>
        <taxon>Eukaryota</taxon>
        <taxon>Metazoa</taxon>
        <taxon>Cnidaria</taxon>
        <taxon>Anthozoa</taxon>
        <taxon>Hexacorallia</taxon>
        <taxon>Scleractinia</taxon>
        <taxon>Astrocoeniina</taxon>
        <taxon>Pocilloporidae</taxon>
        <taxon>Pocillopora</taxon>
    </lineage>
</organism>
<feature type="domain" description="GON" evidence="3">
    <location>
        <begin position="77"/>
        <end position="108"/>
    </location>
</feature>
<name>A0AAU9W0R4_9CNID</name>
<sequence>MRYLVVLGLILISTVLFTSAGKKYKCGPIVKKHNCECKAKSAGQLKLEDGKLLMCDGSDYKPLQFEMPTPKNSRANPAYSCKEIMEEDSAADDGIYWLTFKSKIKNIF</sequence>
<accession>A0AAU9W0R4</accession>
<dbReference type="Gene3D" id="3.30.750.130">
    <property type="match status" value="1"/>
</dbReference>
<dbReference type="GO" id="GO:0008270">
    <property type="term" value="F:zinc ion binding"/>
    <property type="evidence" value="ECO:0007669"/>
    <property type="project" value="InterPro"/>
</dbReference>
<dbReference type="EMBL" id="CALNXJ010000007">
    <property type="protein sequence ID" value="CAH3043175.1"/>
    <property type="molecule type" value="Genomic_DNA"/>
</dbReference>
<feature type="signal peptide" evidence="2">
    <location>
        <begin position="1"/>
        <end position="20"/>
    </location>
</feature>
<evidence type="ECO:0000256" key="1">
    <source>
        <dbReference type="ARBA" id="ARBA00022723"/>
    </source>
</evidence>
<dbReference type="PROSITE" id="PS51046">
    <property type="entry name" value="GON"/>
    <property type="match status" value="1"/>
</dbReference>
<evidence type="ECO:0000259" key="3">
    <source>
        <dbReference type="PROSITE" id="PS51046"/>
    </source>
</evidence>
<evidence type="ECO:0000313" key="4">
    <source>
        <dbReference type="EMBL" id="CAH3043175.1"/>
    </source>
</evidence>
<protein>
    <recommendedName>
        <fullName evidence="3">GON domain-containing protein</fullName>
    </recommendedName>
</protein>
<keyword evidence="2" id="KW-0732">Signal</keyword>
<evidence type="ECO:0000313" key="5">
    <source>
        <dbReference type="Proteomes" id="UP001159428"/>
    </source>
</evidence>
<dbReference type="InterPro" id="IPR012314">
    <property type="entry name" value="Pept_M12B_GON-ADAMTSs"/>
</dbReference>
<keyword evidence="5" id="KW-1185">Reference proteome</keyword>